<evidence type="ECO:0000313" key="4">
    <source>
        <dbReference type="Proteomes" id="UP000019024"/>
    </source>
</evidence>
<dbReference type="Pfam" id="PF17668">
    <property type="entry name" value="Acetyltransf_17"/>
    <property type="match status" value="1"/>
</dbReference>
<dbReference type="Pfam" id="PF13527">
    <property type="entry name" value="Acetyltransf_9"/>
    <property type="match status" value="1"/>
</dbReference>
<keyword evidence="4" id="KW-1185">Reference proteome</keyword>
<dbReference type="Proteomes" id="UP000019024">
    <property type="component" value="Chromosome"/>
</dbReference>
<sequence length="408" mass="45556">MVEYRPLPDEGMRTFFEYTNYAFAPQTGPVAYDPDEHETPRLRLGSPRGLYEDGDRDAEPRVVCRQYWLEATVRGDSHPVAGLASVASPPESRRKGMVRTLLERSLEEYRDRDRILSVLWPFQYEFYRKYGWETANNRVRYACPPDALAFATAAVDDPEFVAVSSDSYDVLDDVYQRHASEYALSIERTEAWWRHRVLSNDGPDPFVYVLERNGSPAGYLVYTIDGEEQGSRTMSVQELAADEHDDYLSLLSFCHTHDSQVDTVELPGPTDSSLLDLTPNPEAVECTVETGPMVRIVDVESALSAVAYPGAGASERPCRLTLSVTDPLVEWNDGTFALEVSGGAATCERTAGEANVELDIGALSQLLVGSRSAADLERVGRLQTESASELEVLESLFPETEVYLREHF</sequence>
<dbReference type="GO" id="GO:0030649">
    <property type="term" value="P:aminoglycoside antibiotic catabolic process"/>
    <property type="evidence" value="ECO:0007669"/>
    <property type="project" value="TreeGrafter"/>
</dbReference>
<reference evidence="3 4" key="1">
    <citation type="submission" date="2014-01" db="EMBL/GenBank/DDBJ databases">
        <authorList>
            <consortium name="DOE Joint Genome Institute"/>
            <person name="Anderson I."/>
            <person name="Huntemann M."/>
            <person name="Han J."/>
            <person name="Chen A."/>
            <person name="Kyrpides N."/>
            <person name="Mavromatis K."/>
            <person name="Markowitz V."/>
            <person name="Palaniappan K."/>
            <person name="Ivanova N."/>
            <person name="Schaumberg A."/>
            <person name="Pati A."/>
            <person name="Liolios K."/>
            <person name="Nordberg H.P."/>
            <person name="Cantor M.N."/>
            <person name="Hua S.X."/>
            <person name="Woyke T."/>
        </authorList>
    </citation>
    <scope>NUCLEOTIDE SEQUENCE [LARGE SCALE GENOMIC DNA]</scope>
    <source>
        <strain evidence="3 4">XH-48</strain>
    </source>
</reference>
<evidence type="ECO:0000256" key="1">
    <source>
        <dbReference type="SAM" id="MobiDB-lite"/>
    </source>
</evidence>
<dbReference type="GO" id="GO:0034069">
    <property type="term" value="F:aminoglycoside N-acetyltransferase activity"/>
    <property type="evidence" value="ECO:0007669"/>
    <property type="project" value="TreeGrafter"/>
</dbReference>
<evidence type="ECO:0000313" key="3">
    <source>
        <dbReference type="EMBL" id="AHF99375.1"/>
    </source>
</evidence>
<dbReference type="InterPro" id="IPR051554">
    <property type="entry name" value="Acetyltransferase_Eis"/>
</dbReference>
<organism evidence="3 4">
    <name type="scientific">Halostagnicola larsenii XH-48</name>
    <dbReference type="NCBI Taxonomy" id="797299"/>
    <lineage>
        <taxon>Archaea</taxon>
        <taxon>Methanobacteriati</taxon>
        <taxon>Methanobacteriota</taxon>
        <taxon>Stenosarchaea group</taxon>
        <taxon>Halobacteria</taxon>
        <taxon>Halobacteriales</taxon>
        <taxon>Natrialbaceae</taxon>
        <taxon>Halostagnicola</taxon>
    </lineage>
</organism>
<dbReference type="PATRIC" id="fig|797299.3.peg.1308"/>
<accession>W0JKW3</accession>
<dbReference type="KEGG" id="hlr:HALLA_11375"/>
<dbReference type="InterPro" id="IPR041380">
    <property type="entry name" value="Acetyltransf_17"/>
</dbReference>
<name>W0JKW3_9EURY</name>
<dbReference type="InterPro" id="IPR025559">
    <property type="entry name" value="Eis_dom"/>
</dbReference>
<dbReference type="HOGENOM" id="CLU_050659_1_1_2"/>
<dbReference type="InterPro" id="IPR036527">
    <property type="entry name" value="SCP2_sterol-bd_dom_sf"/>
</dbReference>
<dbReference type="Gene3D" id="3.40.630.30">
    <property type="match status" value="2"/>
</dbReference>
<gene>
    <name evidence="3" type="ORF">HALLA_11375</name>
</gene>
<dbReference type="EMBL" id="CP007055">
    <property type="protein sequence ID" value="AHF99375.1"/>
    <property type="molecule type" value="Genomic_DNA"/>
</dbReference>
<dbReference type="Gene3D" id="3.30.1050.10">
    <property type="entry name" value="SCP2 sterol-binding domain"/>
    <property type="match status" value="1"/>
</dbReference>
<feature type="domain" description="N-acetyltransferase" evidence="2">
    <location>
        <begin position="2"/>
        <end position="155"/>
    </location>
</feature>
<dbReference type="GeneID" id="25145056"/>
<dbReference type="SUPFAM" id="SSF55718">
    <property type="entry name" value="SCP-like"/>
    <property type="match status" value="1"/>
</dbReference>
<dbReference type="SUPFAM" id="SSF55729">
    <property type="entry name" value="Acyl-CoA N-acyltransferases (Nat)"/>
    <property type="match status" value="1"/>
</dbReference>
<protein>
    <recommendedName>
        <fullName evidence="2">N-acetyltransferase domain-containing protein</fullName>
    </recommendedName>
</protein>
<dbReference type="OrthoDB" id="212302at2157"/>
<dbReference type="PANTHER" id="PTHR37817">
    <property type="entry name" value="N-ACETYLTRANSFERASE EIS"/>
    <property type="match status" value="1"/>
</dbReference>
<proteinExistence type="predicted"/>
<dbReference type="AlphaFoldDB" id="W0JKW3"/>
<dbReference type="STRING" id="797299.HALLA_11375"/>
<dbReference type="eggNOG" id="arCOG00850">
    <property type="taxonomic scope" value="Archaea"/>
</dbReference>
<feature type="region of interest" description="Disordered" evidence="1">
    <location>
        <begin position="27"/>
        <end position="55"/>
    </location>
</feature>
<dbReference type="PANTHER" id="PTHR37817:SF1">
    <property type="entry name" value="N-ACETYLTRANSFERASE EIS"/>
    <property type="match status" value="1"/>
</dbReference>
<evidence type="ECO:0000259" key="2">
    <source>
        <dbReference type="PROSITE" id="PS51186"/>
    </source>
</evidence>
<dbReference type="InterPro" id="IPR016181">
    <property type="entry name" value="Acyl_CoA_acyltransferase"/>
</dbReference>
<dbReference type="RefSeq" id="WP_049952574.1">
    <property type="nucleotide sequence ID" value="NZ_CP007055.1"/>
</dbReference>
<dbReference type="PROSITE" id="PS51186">
    <property type="entry name" value="GNAT"/>
    <property type="match status" value="1"/>
</dbReference>
<dbReference type="InterPro" id="IPR000182">
    <property type="entry name" value="GNAT_dom"/>
</dbReference>
<dbReference type="Pfam" id="PF13530">
    <property type="entry name" value="SCP2_2"/>
    <property type="match status" value="1"/>
</dbReference>